<reference evidence="2" key="1">
    <citation type="submission" date="2022-07" db="EMBL/GenBank/DDBJ databases">
        <title>Fungi with potential for degradation of polypropylene.</title>
        <authorList>
            <person name="Gostincar C."/>
        </authorList>
    </citation>
    <scope>NUCLEOTIDE SEQUENCE</scope>
    <source>
        <strain evidence="2">EXF-13308</strain>
    </source>
</reference>
<name>A0AA38SAE7_9PEZI</name>
<protein>
    <submittedName>
        <fullName evidence="2">Uncharacterized protein</fullName>
    </submittedName>
</protein>
<proteinExistence type="predicted"/>
<gene>
    <name evidence="2" type="ORF">NKR23_g1041</name>
</gene>
<comment type="caution">
    <text evidence="2">The sequence shown here is derived from an EMBL/GenBank/DDBJ whole genome shotgun (WGS) entry which is preliminary data.</text>
</comment>
<keyword evidence="3" id="KW-1185">Reference proteome</keyword>
<feature type="compositionally biased region" description="Acidic residues" evidence="1">
    <location>
        <begin position="314"/>
        <end position="325"/>
    </location>
</feature>
<feature type="compositionally biased region" description="Polar residues" evidence="1">
    <location>
        <begin position="127"/>
        <end position="138"/>
    </location>
</feature>
<feature type="compositionally biased region" description="Basic residues" evidence="1">
    <location>
        <begin position="29"/>
        <end position="48"/>
    </location>
</feature>
<evidence type="ECO:0000256" key="1">
    <source>
        <dbReference type="SAM" id="MobiDB-lite"/>
    </source>
</evidence>
<evidence type="ECO:0000313" key="2">
    <source>
        <dbReference type="EMBL" id="KAJ9156001.1"/>
    </source>
</evidence>
<dbReference type="EMBL" id="JANBVO010000002">
    <property type="protein sequence ID" value="KAJ9156001.1"/>
    <property type="molecule type" value="Genomic_DNA"/>
</dbReference>
<accession>A0AA38SAE7</accession>
<evidence type="ECO:0000313" key="3">
    <source>
        <dbReference type="Proteomes" id="UP001174694"/>
    </source>
</evidence>
<organism evidence="2 3">
    <name type="scientific">Pleurostoma richardsiae</name>
    <dbReference type="NCBI Taxonomy" id="41990"/>
    <lineage>
        <taxon>Eukaryota</taxon>
        <taxon>Fungi</taxon>
        <taxon>Dikarya</taxon>
        <taxon>Ascomycota</taxon>
        <taxon>Pezizomycotina</taxon>
        <taxon>Sordariomycetes</taxon>
        <taxon>Sordariomycetidae</taxon>
        <taxon>Calosphaeriales</taxon>
        <taxon>Pleurostomataceae</taxon>
        <taxon>Pleurostoma</taxon>
    </lineage>
</organism>
<sequence length="398" mass="43267">MGLPLYQAPVESDIKGKPTPRSPPTRARSTIRRTRRHIVPGRPPRHRLSPLSGWISSDAAERAPPARGELDMPARLARELESPGADDHIERVRFLRDMVGQFGTPNDRERTSAMFGTRFAALYAGTNPRSSSGASTPNDARDSRSPAPGNEPSRSSLRDMAPRIPRDARPRDPRSRDTRLFRQAADTISLPPHLHGRAVRVLLETTDPRVEVDDVAEPDSFADLDTDMLTDGLGDRNRSLSPEGDNAWDTLLSSITPDPQPPSVGSSFASNTAASAAASQNTSATSSSRTSLTGRTESAEESLEQPCESGCENSDTEGDEDEDVPENPLTRFPAARRSYADVTRGEAGGADDEDPLEALGGRLAVQHILRTLSRRDDLPDEWWAGVGLSRRLSDEPSN</sequence>
<dbReference type="AlphaFoldDB" id="A0AA38SAE7"/>
<feature type="compositionally biased region" description="Basic and acidic residues" evidence="1">
    <location>
        <begin position="156"/>
        <end position="180"/>
    </location>
</feature>
<feature type="region of interest" description="Disordered" evidence="1">
    <location>
        <begin position="1"/>
        <end position="69"/>
    </location>
</feature>
<feature type="region of interest" description="Disordered" evidence="1">
    <location>
        <begin position="233"/>
        <end position="356"/>
    </location>
</feature>
<feature type="region of interest" description="Disordered" evidence="1">
    <location>
        <begin position="125"/>
        <end position="188"/>
    </location>
</feature>
<dbReference type="Proteomes" id="UP001174694">
    <property type="component" value="Unassembled WGS sequence"/>
</dbReference>
<feature type="compositionally biased region" description="Low complexity" evidence="1">
    <location>
        <begin position="266"/>
        <end position="291"/>
    </location>
</feature>